<dbReference type="GeneID" id="92515254"/>
<comment type="caution">
    <text evidence="3">The sequence shown here is derived from an EMBL/GenBank/DDBJ whole genome shotgun (WGS) entry which is preliminary data.</text>
</comment>
<dbReference type="OrthoDB" id="10263751at2759"/>
<dbReference type="RefSeq" id="XP_067178107.1">
    <property type="nucleotide sequence ID" value="XM_067322742.1"/>
</dbReference>
<protein>
    <recommendedName>
        <fullName evidence="2">Thioredoxin domain-containing protein</fullName>
    </recommendedName>
</protein>
<feature type="domain" description="Thioredoxin" evidence="2">
    <location>
        <begin position="1"/>
        <end position="105"/>
    </location>
</feature>
<organism evidence="3 4">
    <name type="scientific">Leishmania martiniquensis</name>
    <dbReference type="NCBI Taxonomy" id="1580590"/>
    <lineage>
        <taxon>Eukaryota</taxon>
        <taxon>Discoba</taxon>
        <taxon>Euglenozoa</taxon>
        <taxon>Kinetoplastea</taxon>
        <taxon>Metakinetoplastina</taxon>
        <taxon>Trypanosomatida</taxon>
        <taxon>Trypanosomatidae</taxon>
        <taxon>Leishmaniinae</taxon>
        <taxon>Leishmania</taxon>
    </lineage>
</organism>
<dbReference type="SUPFAM" id="SSF52833">
    <property type="entry name" value="Thioredoxin-like"/>
    <property type="match status" value="1"/>
</dbReference>
<dbReference type="EMBL" id="JAFEUZ010000025">
    <property type="protein sequence ID" value="KAG5476937.1"/>
    <property type="molecule type" value="Genomic_DNA"/>
</dbReference>
<keyword evidence="4" id="KW-1185">Reference proteome</keyword>
<dbReference type="KEGG" id="lmat:92515254"/>
<gene>
    <name evidence="3" type="ORF">LSCM1_05270</name>
</gene>
<accession>A0A836G7W9</accession>
<sequence>MAVRAVSTLAELQALVHQPKLTVVDFFATWCGPCKAVAPLIENLASRKQHVNFAKVDVDRTPDVIREYPVRAMPTFYFFKKGKVVATFEGADINSVTKLVGEHEVIPPPPIPLDNELEAMRSRDLLLLMRQHSIPATGLMEKAELIEAIRKYRE</sequence>
<keyword evidence="1" id="KW-1015">Disulfide bond</keyword>
<evidence type="ECO:0000259" key="2">
    <source>
        <dbReference type="PROSITE" id="PS51352"/>
    </source>
</evidence>
<dbReference type="CDD" id="cd02947">
    <property type="entry name" value="TRX_family"/>
    <property type="match status" value="1"/>
</dbReference>
<dbReference type="InterPro" id="IPR013766">
    <property type="entry name" value="Thioredoxin_domain"/>
</dbReference>
<dbReference type="PROSITE" id="PS00194">
    <property type="entry name" value="THIOREDOXIN_1"/>
    <property type="match status" value="1"/>
</dbReference>
<dbReference type="PRINTS" id="PR00421">
    <property type="entry name" value="THIOREDOXIN"/>
</dbReference>
<dbReference type="AlphaFoldDB" id="A0A836G7W9"/>
<dbReference type="PROSITE" id="PS51352">
    <property type="entry name" value="THIOREDOXIN_2"/>
    <property type="match status" value="1"/>
</dbReference>
<dbReference type="InterPro" id="IPR017937">
    <property type="entry name" value="Thioredoxin_CS"/>
</dbReference>
<dbReference type="Pfam" id="PF00085">
    <property type="entry name" value="Thioredoxin"/>
    <property type="match status" value="1"/>
</dbReference>
<dbReference type="Gene3D" id="3.40.30.10">
    <property type="entry name" value="Glutaredoxin"/>
    <property type="match status" value="1"/>
</dbReference>
<evidence type="ECO:0000256" key="1">
    <source>
        <dbReference type="ARBA" id="ARBA00023157"/>
    </source>
</evidence>
<dbReference type="Proteomes" id="UP000673552">
    <property type="component" value="Unassembled WGS sequence"/>
</dbReference>
<evidence type="ECO:0000313" key="3">
    <source>
        <dbReference type="EMBL" id="KAG5476937.1"/>
    </source>
</evidence>
<proteinExistence type="predicted"/>
<dbReference type="PANTHER" id="PTHR46115">
    <property type="entry name" value="THIOREDOXIN-LIKE PROTEIN 1"/>
    <property type="match status" value="1"/>
</dbReference>
<evidence type="ECO:0000313" key="4">
    <source>
        <dbReference type="Proteomes" id="UP000673552"/>
    </source>
</evidence>
<reference evidence="4" key="1">
    <citation type="journal article" date="2021" name="Microbiol. Resour. Announc.">
        <title>LGAAP: Leishmaniinae Genome Assembly and Annotation Pipeline.</title>
        <authorList>
            <person name="Almutairi H."/>
            <person name="Urbaniak M.D."/>
            <person name="Bates M.D."/>
            <person name="Jariyapan N."/>
            <person name="Kwakye-Nuako G."/>
            <person name="Thomaz-Soccol V."/>
            <person name="Al-Salem W.S."/>
            <person name="Dillon R.J."/>
            <person name="Bates P.A."/>
            <person name="Gatherer D."/>
        </authorList>
    </citation>
    <scope>NUCLEOTIDE SEQUENCE [LARGE SCALE GENOMIC DNA]</scope>
</reference>
<name>A0A836G7W9_9TRYP</name>
<dbReference type="InterPro" id="IPR036249">
    <property type="entry name" value="Thioredoxin-like_sf"/>
</dbReference>
<reference evidence="4" key="2">
    <citation type="journal article" date="2021" name="Sci. Data">
        <title>Chromosome-scale genome sequencing, assembly and annotation of six genomes from subfamily Leishmaniinae.</title>
        <authorList>
            <person name="Almutairi H."/>
            <person name="Urbaniak M.D."/>
            <person name="Bates M.D."/>
            <person name="Jariyapan N."/>
            <person name="Kwakye-Nuako G."/>
            <person name="Thomaz Soccol V."/>
            <person name="Al-Salem W.S."/>
            <person name="Dillon R.J."/>
            <person name="Bates P.A."/>
            <person name="Gatherer D."/>
        </authorList>
    </citation>
    <scope>NUCLEOTIDE SEQUENCE [LARGE SCALE GENOMIC DNA]</scope>
</reference>